<proteinExistence type="predicted"/>
<dbReference type="RefSeq" id="WP_044225394.1">
    <property type="nucleotide sequence ID" value="NZ_JBKAGJ010000026.1"/>
</dbReference>
<dbReference type="STRING" id="1524460.IX84_22200"/>
<sequence length="292" mass="33295">MKLSTQILHLFLLCFLFVPTTQGQTKEYHTEDWYRASYKPAEGYRKVTNLEIGTSMQSFTDYWGQVHYTAATDGRVLREVKDYYPNGGLRFKCKAISVTQLPDELLFEGPAEWYYQDGSIKEKGSFLNGKPHGEFAEYAPNGTITRKTIYQKGQAVAKNRFAGTIYTPLLGTWLYNEVKYNTPSPHITKTTQNKVTFSADGILSIQTKVDHQSNDPSMAMFCPLLGNGTFTASYNWRYVQAAGGHFLEEYDGEEMVAKSRVQWQGNNRVSFVVLHSNNPENIGRTLTYQRIH</sequence>
<evidence type="ECO:0000256" key="1">
    <source>
        <dbReference type="SAM" id="SignalP"/>
    </source>
</evidence>
<keyword evidence="3" id="KW-1185">Reference proteome</keyword>
<feature type="signal peptide" evidence="1">
    <location>
        <begin position="1"/>
        <end position="23"/>
    </location>
</feature>
<dbReference type="SUPFAM" id="SSF82185">
    <property type="entry name" value="Histone H3 K4-specific methyltransferase SET7/9 N-terminal domain"/>
    <property type="match status" value="1"/>
</dbReference>
<comment type="caution">
    <text evidence="2">The sequence shown here is derived from an EMBL/GenBank/DDBJ whole genome shotgun (WGS) entry which is preliminary data.</text>
</comment>
<dbReference type="Gene3D" id="3.90.930.1">
    <property type="match status" value="1"/>
</dbReference>
<reference evidence="2 3" key="1">
    <citation type="journal article" date="2014" name="Int. J. Syst. Evol. Microbiol.">
        <title>Phaeodactylibacter xiamenensis gen. nov., sp. nov., a member of the family Saprospiraceae isolated from the marine alga Phaeodactylum tricornutum.</title>
        <authorList>
            <person name="Chen Z.Jr."/>
            <person name="Lei X."/>
            <person name="Lai Q."/>
            <person name="Li Y."/>
            <person name="Zhang B."/>
            <person name="Zhang J."/>
            <person name="Zhang H."/>
            <person name="Yang L."/>
            <person name="Zheng W."/>
            <person name="Tian Y."/>
            <person name="Yu Z."/>
            <person name="Xu H.Jr."/>
            <person name="Zheng T."/>
        </authorList>
    </citation>
    <scope>NUCLEOTIDE SEQUENCE [LARGE SCALE GENOMIC DNA]</scope>
    <source>
        <strain evidence="2 3">KD52</strain>
    </source>
</reference>
<dbReference type="Proteomes" id="UP000029736">
    <property type="component" value="Unassembled WGS sequence"/>
</dbReference>
<keyword evidence="1" id="KW-0732">Signal</keyword>
<feature type="chain" id="PRO_5001947546" evidence="1">
    <location>
        <begin position="24"/>
        <end position="292"/>
    </location>
</feature>
<accession>A0A098S369</accession>
<dbReference type="EMBL" id="JPOS01000079">
    <property type="protein sequence ID" value="KGE86486.1"/>
    <property type="molecule type" value="Genomic_DNA"/>
</dbReference>
<organism evidence="2 3">
    <name type="scientific">Phaeodactylibacter xiamenensis</name>
    <dbReference type="NCBI Taxonomy" id="1524460"/>
    <lineage>
        <taxon>Bacteria</taxon>
        <taxon>Pseudomonadati</taxon>
        <taxon>Bacteroidota</taxon>
        <taxon>Saprospiria</taxon>
        <taxon>Saprospirales</taxon>
        <taxon>Haliscomenobacteraceae</taxon>
        <taxon>Phaeodactylibacter</taxon>
    </lineage>
</organism>
<gene>
    <name evidence="2" type="ORF">IX84_22200</name>
</gene>
<dbReference type="InterPro" id="IPR011652">
    <property type="entry name" value="MORN_2"/>
</dbReference>
<evidence type="ECO:0000313" key="2">
    <source>
        <dbReference type="EMBL" id="KGE86486.1"/>
    </source>
</evidence>
<dbReference type="OrthoDB" id="7342920at2"/>
<dbReference type="Pfam" id="PF07661">
    <property type="entry name" value="MORN_2"/>
    <property type="match status" value="1"/>
</dbReference>
<protein>
    <submittedName>
        <fullName evidence="2">Uncharacterized protein</fullName>
    </submittedName>
</protein>
<evidence type="ECO:0000313" key="3">
    <source>
        <dbReference type="Proteomes" id="UP000029736"/>
    </source>
</evidence>
<name>A0A098S369_9BACT</name>
<dbReference type="AlphaFoldDB" id="A0A098S369"/>